<feature type="compositionally biased region" description="Polar residues" evidence="1">
    <location>
        <begin position="78"/>
        <end position="88"/>
    </location>
</feature>
<dbReference type="EMBL" id="JBHSEH010000004">
    <property type="protein sequence ID" value="MFC4425101.1"/>
    <property type="molecule type" value="Genomic_DNA"/>
</dbReference>
<feature type="region of interest" description="Disordered" evidence="1">
    <location>
        <begin position="75"/>
        <end position="97"/>
    </location>
</feature>
<name>A0ABV8XHQ7_9DEIO</name>
<dbReference type="SUPFAM" id="SSF52821">
    <property type="entry name" value="Rhodanese/Cell cycle control phosphatase"/>
    <property type="match status" value="1"/>
</dbReference>
<dbReference type="Pfam" id="PF00581">
    <property type="entry name" value="Rhodanese"/>
    <property type="match status" value="1"/>
</dbReference>
<evidence type="ECO:0000259" key="2">
    <source>
        <dbReference type="PROSITE" id="PS50206"/>
    </source>
</evidence>
<gene>
    <name evidence="3" type="ORF">ACFOZ9_02680</name>
</gene>
<accession>A0ABV8XHQ7</accession>
<dbReference type="InterPro" id="IPR036873">
    <property type="entry name" value="Rhodanese-like_dom_sf"/>
</dbReference>
<dbReference type="RefSeq" id="WP_380036140.1">
    <property type="nucleotide sequence ID" value="NZ_JBHSEH010000004.1"/>
</dbReference>
<reference evidence="4" key="1">
    <citation type="journal article" date="2019" name="Int. J. Syst. Evol. Microbiol.">
        <title>The Global Catalogue of Microorganisms (GCM) 10K type strain sequencing project: providing services to taxonomists for standard genome sequencing and annotation.</title>
        <authorList>
            <consortium name="The Broad Institute Genomics Platform"/>
            <consortium name="The Broad Institute Genome Sequencing Center for Infectious Disease"/>
            <person name="Wu L."/>
            <person name="Ma J."/>
        </authorList>
    </citation>
    <scope>NUCLEOTIDE SEQUENCE [LARGE SCALE GENOMIC DNA]</scope>
    <source>
        <strain evidence="4">CCUG 56029</strain>
    </source>
</reference>
<evidence type="ECO:0000313" key="3">
    <source>
        <dbReference type="EMBL" id="MFC4425101.1"/>
    </source>
</evidence>
<organism evidence="3 4">
    <name type="scientific">Deinococcus navajonensis</name>
    <dbReference type="NCBI Taxonomy" id="309884"/>
    <lineage>
        <taxon>Bacteria</taxon>
        <taxon>Thermotogati</taxon>
        <taxon>Deinococcota</taxon>
        <taxon>Deinococci</taxon>
        <taxon>Deinococcales</taxon>
        <taxon>Deinococcaceae</taxon>
        <taxon>Deinococcus</taxon>
    </lineage>
</organism>
<proteinExistence type="predicted"/>
<evidence type="ECO:0000313" key="4">
    <source>
        <dbReference type="Proteomes" id="UP001595998"/>
    </source>
</evidence>
<keyword evidence="4" id="KW-1185">Reference proteome</keyword>
<evidence type="ECO:0000256" key="1">
    <source>
        <dbReference type="SAM" id="MobiDB-lite"/>
    </source>
</evidence>
<dbReference type="Gene3D" id="3.40.250.10">
    <property type="entry name" value="Rhodanese-like domain"/>
    <property type="match status" value="1"/>
</dbReference>
<feature type="domain" description="Rhodanese" evidence="2">
    <location>
        <begin position="23"/>
        <end position="74"/>
    </location>
</feature>
<dbReference type="PROSITE" id="PS50206">
    <property type="entry name" value="RHODANESE_3"/>
    <property type="match status" value="1"/>
</dbReference>
<comment type="caution">
    <text evidence="3">The sequence shown here is derived from an EMBL/GenBank/DDBJ whole genome shotgun (WGS) entry which is preliminary data.</text>
</comment>
<protein>
    <submittedName>
        <fullName evidence="3">Rhodanese-like domain-containing protein</fullName>
    </submittedName>
</protein>
<sequence>MRARREALRIHQDEVKRFIHTVREGAGALVDVRSPEEYRGYVTHMPGYPQEGVMRGGHIPGAVNLPWAMAVKPDGTLLRNSSGTSTKAPESRRSGPW</sequence>
<dbReference type="InterPro" id="IPR001763">
    <property type="entry name" value="Rhodanese-like_dom"/>
</dbReference>
<dbReference type="Proteomes" id="UP001595998">
    <property type="component" value="Unassembled WGS sequence"/>
</dbReference>